<organism evidence="1 2">
    <name type="scientific">Tissierella creatinophila DSM 6911</name>
    <dbReference type="NCBI Taxonomy" id="1123403"/>
    <lineage>
        <taxon>Bacteria</taxon>
        <taxon>Bacillati</taxon>
        <taxon>Bacillota</taxon>
        <taxon>Tissierellia</taxon>
        <taxon>Tissierellales</taxon>
        <taxon>Tissierellaceae</taxon>
        <taxon>Tissierella</taxon>
    </lineage>
</organism>
<dbReference type="AlphaFoldDB" id="A0A1U7M6H8"/>
<reference evidence="1 2" key="1">
    <citation type="submission" date="2016-02" db="EMBL/GenBank/DDBJ databases">
        <title>Genome sequence of Tissierella creatinophila DSM 6911.</title>
        <authorList>
            <person name="Poehlein A."/>
            <person name="Daniel R."/>
        </authorList>
    </citation>
    <scope>NUCLEOTIDE SEQUENCE [LARGE SCALE GENOMIC DNA]</scope>
    <source>
        <strain evidence="1 2">DSM 6911</strain>
    </source>
</reference>
<dbReference type="NCBIfam" id="TIGR01560">
    <property type="entry name" value="put_DNA_pack"/>
    <property type="match status" value="1"/>
</dbReference>
<dbReference type="Proteomes" id="UP000186112">
    <property type="component" value="Unassembled WGS sequence"/>
</dbReference>
<dbReference type="RefSeq" id="WP_198927498.1">
    <property type="nucleotide sequence ID" value="NZ_LTDM01000015.1"/>
</dbReference>
<dbReference type="Pfam" id="PF05135">
    <property type="entry name" value="Phage_connect_1"/>
    <property type="match status" value="1"/>
</dbReference>
<dbReference type="CDD" id="cd08054">
    <property type="entry name" value="gp6"/>
    <property type="match status" value="1"/>
</dbReference>
<dbReference type="InterPro" id="IPR006450">
    <property type="entry name" value="Phage_HK97_gp6-like"/>
</dbReference>
<keyword evidence="2" id="KW-1185">Reference proteome</keyword>
<dbReference type="InterPro" id="IPR021146">
    <property type="entry name" value="Phage_gp6-like_head-tail"/>
</dbReference>
<proteinExistence type="predicted"/>
<name>A0A1U7M6H8_TISCR</name>
<protein>
    <submittedName>
        <fullName evidence="1">Phage gp6-like head-tail connector protein</fullName>
    </submittedName>
</protein>
<gene>
    <name evidence="1" type="ORF">TICRE_11590</name>
</gene>
<evidence type="ECO:0000313" key="2">
    <source>
        <dbReference type="Proteomes" id="UP000186112"/>
    </source>
</evidence>
<dbReference type="EMBL" id="LTDM01000015">
    <property type="protein sequence ID" value="OLS02886.1"/>
    <property type="molecule type" value="Genomic_DNA"/>
</dbReference>
<evidence type="ECO:0000313" key="1">
    <source>
        <dbReference type="EMBL" id="OLS02886.1"/>
    </source>
</evidence>
<sequence>MSEKIVSIVEVREWLRIYDNNTEEDLSIDQILNLLIDNAEIYIKNSVGDWYKSTPEIENKAKLATLVLVNNWYENRDFTSNVEHVSEKIRHTIHSLFQQMRYCYSEVEKNEI</sequence>
<comment type="caution">
    <text evidence="1">The sequence shown here is derived from an EMBL/GenBank/DDBJ whole genome shotgun (WGS) entry which is preliminary data.</text>
</comment>
<dbReference type="Gene3D" id="1.10.3230.30">
    <property type="entry name" value="Phage gp6-like head-tail connector protein"/>
    <property type="match status" value="1"/>
</dbReference>
<accession>A0A1U7M6H8</accession>